<accession>A0ACC1R607</accession>
<gene>
    <name evidence="1" type="ORF">NLG97_g1248</name>
</gene>
<sequence>MFKFDQVALPKLLLRKALIIVDFQQDFVGDNATSPITLPDGYVDRTVRLAKAFRQIGDVIWVNSRFEEVRPLLDQHLEHPTNGQSSSQDATTDPDAFLSHESAKCVLSSKIGSEVPQFVKDFAETKDAFLFKSHYSAFEGTSLLRRLRAKMTMEVYICGSLINTGVYATTVDAAGHGLNITLVNDCCGYSDEARQIRAIKTLRALTGCNLMLSAEVAQEDSQKSNEFGAGSVEIHHSHASPVDDIALPMSALTLNVTAPRAAEGGSLQGTRQKCLTEENRSGWKLRTDKADVGEAGETKEDNVYKQDDAPAGGLQEDTNNTIHSYVSTMDTSTQPSDASAQQDDHQLRGLCEGDTDVIENLLPPELENGIFDKLKEEVQWQRMSHQGGEVPRLVAVQGEVGNDGSIPIYRHPSDESPPLLPFSPTVLEIKAVTEKQLGHPLNHVLIQFYRDGKDYISEHSDKTLDIVRGSYIANVSLGAKRTMVLRTKRADKDPSNIDQPTSGGGRQVQRAPLPHNSLCRMGLNTNMKWLHSIRQDKRSDREKSPEELAYEGGRISLTFRQIGTFLNKDETKIWGQGATAKTLGGAKDVINGQTEASIRMLRAFGTENHASNFDWEAYYGQGFDVLHLRSAPRFFTSADSIVNMRISLMLAEYEIGYASGSITQSKKSPSQDTSTTGATDDALIKYVDNDDDKTEVSGDIAIMFYLHSNHQKKKSTMTPGELAKQYTLFQKSLSFLRKWRELLKRHDRNETLITAVKDELAPWQTCTSGGEYIGGDRPNLADFAFWPILHSIVEKCGKDALAESKDLSDYYETLKTRPSTVKILDRMQQTD</sequence>
<protein>
    <submittedName>
        <fullName evidence="1">Uncharacterized protein</fullName>
    </submittedName>
</protein>
<evidence type="ECO:0000313" key="1">
    <source>
        <dbReference type="EMBL" id="KAJ3498283.1"/>
    </source>
</evidence>
<proteinExistence type="predicted"/>
<dbReference type="Proteomes" id="UP001148737">
    <property type="component" value="Unassembled WGS sequence"/>
</dbReference>
<keyword evidence="2" id="KW-1185">Reference proteome</keyword>
<organism evidence="1 2">
    <name type="scientific">Lecanicillium saksenae</name>
    <dbReference type="NCBI Taxonomy" id="468837"/>
    <lineage>
        <taxon>Eukaryota</taxon>
        <taxon>Fungi</taxon>
        <taxon>Dikarya</taxon>
        <taxon>Ascomycota</taxon>
        <taxon>Pezizomycotina</taxon>
        <taxon>Sordariomycetes</taxon>
        <taxon>Hypocreomycetidae</taxon>
        <taxon>Hypocreales</taxon>
        <taxon>Cordycipitaceae</taxon>
        <taxon>Lecanicillium</taxon>
    </lineage>
</organism>
<dbReference type="EMBL" id="JANAKD010000059">
    <property type="protein sequence ID" value="KAJ3498283.1"/>
    <property type="molecule type" value="Genomic_DNA"/>
</dbReference>
<name>A0ACC1R607_9HYPO</name>
<reference evidence="1" key="1">
    <citation type="submission" date="2022-07" db="EMBL/GenBank/DDBJ databases">
        <title>Genome Sequence of Lecanicillium saksenae.</title>
        <authorList>
            <person name="Buettner E."/>
        </authorList>
    </citation>
    <scope>NUCLEOTIDE SEQUENCE</scope>
    <source>
        <strain evidence="1">VT-O1</strain>
    </source>
</reference>
<comment type="caution">
    <text evidence="1">The sequence shown here is derived from an EMBL/GenBank/DDBJ whole genome shotgun (WGS) entry which is preliminary data.</text>
</comment>
<evidence type="ECO:0000313" key="2">
    <source>
        <dbReference type="Proteomes" id="UP001148737"/>
    </source>
</evidence>